<organism evidence="1 2">
    <name type="scientific">Aureobasidium pullulans</name>
    <name type="common">Black yeast</name>
    <name type="synonym">Pullularia pullulans</name>
    <dbReference type="NCBI Taxonomy" id="5580"/>
    <lineage>
        <taxon>Eukaryota</taxon>
        <taxon>Fungi</taxon>
        <taxon>Dikarya</taxon>
        <taxon>Ascomycota</taxon>
        <taxon>Pezizomycotina</taxon>
        <taxon>Dothideomycetes</taxon>
        <taxon>Dothideomycetidae</taxon>
        <taxon>Dothideales</taxon>
        <taxon>Saccotheciaceae</taxon>
        <taxon>Aureobasidium</taxon>
    </lineage>
</organism>
<dbReference type="EMBL" id="QZAT01000166">
    <property type="protein sequence ID" value="THX22899.1"/>
    <property type="molecule type" value="Genomic_DNA"/>
</dbReference>
<name>A0AB74JHR6_AURPU</name>
<gene>
    <name evidence="1" type="ORF">D6D12_08810</name>
</gene>
<comment type="caution">
    <text evidence="1">The sequence shown here is derived from an EMBL/GenBank/DDBJ whole genome shotgun (WGS) entry which is preliminary data.</text>
</comment>
<proteinExistence type="predicted"/>
<dbReference type="Proteomes" id="UP000310374">
    <property type="component" value="Unassembled WGS sequence"/>
</dbReference>
<accession>A0AB74JHR6</accession>
<reference evidence="1 2" key="1">
    <citation type="submission" date="2018-10" db="EMBL/GenBank/DDBJ databases">
        <title>Fifty Aureobasidium pullulans genomes reveal a recombining polyextremotolerant generalist.</title>
        <authorList>
            <person name="Gostincar C."/>
            <person name="Turk M."/>
            <person name="Zajc J."/>
            <person name="Gunde-Cimerman N."/>
        </authorList>
    </citation>
    <scope>NUCLEOTIDE SEQUENCE [LARGE SCALE GENOMIC DNA]</scope>
    <source>
        <strain evidence="1 2">EXF-10081</strain>
    </source>
</reference>
<sequence>MRFPIFDEIRDQLISDHNPARDGREMDYERCAALHNAIVKYGWTASGRLLEDLPTTTCWQAAEEGWEQNADRIHPSMIEFLKRAYDTQLPETEPLHNFCSREYKFFYFLDGLIGPRGYEAYNFEHIEGFSGQYMTLYTPNDRLGSHASGLMLFMNRDLGLTASDSYNQETHECIINFTNTRFDPINRVLPWQRLETVLSVYIDMIECEKVVCIHNDVENPGDSRIVHGPGDDEVQWLSTDVRPDAMFADPATGVKRDDDAMFGPWIVQPFTKDMLDKCLQTWEALVDAIEKKMPETLRCDKEFEYGLVDEDMLRTAGITEEFSRQLLLRARKPKFAFIAPGLRMPNSEEFMAQPFRDASAAQSDPEVRSKMPILLFRGNDVCAASQYFPYPYSKAATIPTGVYLEGWTRDDLVPFTDATRLLLPFTIGGNDTWAQTSSGIAIEDGHDELYQIGHNPFVPDHGVSLLAILQNFCVHVETGDWTIDEEGVSVPIEKFREAEIEEHFEKYIVPIGPGEFW</sequence>
<evidence type="ECO:0000313" key="2">
    <source>
        <dbReference type="Proteomes" id="UP000310374"/>
    </source>
</evidence>
<evidence type="ECO:0000313" key="1">
    <source>
        <dbReference type="EMBL" id="THX22899.1"/>
    </source>
</evidence>
<protein>
    <recommendedName>
        <fullName evidence="3">Alpha/beta-hydrolase</fullName>
    </recommendedName>
</protein>
<dbReference type="AlphaFoldDB" id="A0AB74JHR6"/>
<evidence type="ECO:0008006" key="3">
    <source>
        <dbReference type="Google" id="ProtNLM"/>
    </source>
</evidence>